<evidence type="ECO:0000313" key="2">
    <source>
        <dbReference type="EMBL" id="RII84163.1"/>
    </source>
</evidence>
<organism evidence="3 4">
    <name type="scientific">Neopusillimonas maritima</name>
    <dbReference type="NCBI Taxonomy" id="2026239"/>
    <lineage>
        <taxon>Bacteria</taxon>
        <taxon>Pseudomonadati</taxon>
        <taxon>Pseudomonadota</taxon>
        <taxon>Betaproteobacteria</taxon>
        <taxon>Burkholderiales</taxon>
        <taxon>Alcaligenaceae</taxon>
        <taxon>Neopusillimonas</taxon>
    </lineage>
</organism>
<dbReference type="Proteomes" id="UP000266206">
    <property type="component" value="Unassembled WGS sequence"/>
</dbReference>
<dbReference type="Proteomes" id="UP000266483">
    <property type="component" value="Unassembled WGS sequence"/>
</dbReference>
<dbReference type="AlphaFoldDB" id="A0A3A1YWJ0"/>
<keyword evidence="5" id="KW-1185">Reference proteome</keyword>
<comment type="caution">
    <text evidence="3">The sequence shown here is derived from an EMBL/GenBank/DDBJ whole genome shotgun (WGS) entry which is preliminary data.</text>
</comment>
<reference evidence="4 5" key="1">
    <citation type="submission" date="2017-08" db="EMBL/GenBank/DDBJ databases">
        <title>Pusillimonas indicus sp. nov., a member of the family Alcaligenaceae isolated from surface seawater.</title>
        <authorList>
            <person name="Li J."/>
        </authorList>
    </citation>
    <scope>NUCLEOTIDE SEQUENCE [LARGE SCALE GENOMIC DNA]</scope>
    <source>
        <strain evidence="2 5">17-4A</strain>
        <strain evidence="3 4">L52-1-41</strain>
    </source>
</reference>
<evidence type="ECO:0000256" key="1">
    <source>
        <dbReference type="SAM" id="Coils"/>
    </source>
</evidence>
<proteinExistence type="predicted"/>
<name>A0A3A1YWJ0_9BURK</name>
<dbReference type="EMBL" id="NQYH01000006">
    <property type="protein sequence ID" value="RIY40834.1"/>
    <property type="molecule type" value="Genomic_DNA"/>
</dbReference>
<protein>
    <submittedName>
        <fullName evidence="3">Integrase</fullName>
    </submittedName>
</protein>
<evidence type="ECO:0000313" key="5">
    <source>
        <dbReference type="Proteomes" id="UP000266483"/>
    </source>
</evidence>
<feature type="coiled-coil region" evidence="1">
    <location>
        <begin position="640"/>
        <end position="697"/>
    </location>
</feature>
<evidence type="ECO:0000313" key="3">
    <source>
        <dbReference type="EMBL" id="RIY40834.1"/>
    </source>
</evidence>
<dbReference type="Pfam" id="PF13009">
    <property type="entry name" value="Integrase_2"/>
    <property type="match status" value="1"/>
</dbReference>
<keyword evidence="1" id="KW-0175">Coiled coil</keyword>
<accession>A0A3A1YWJ0</accession>
<dbReference type="InterPro" id="IPR024965">
    <property type="entry name" value="Putative_integrase"/>
</dbReference>
<gene>
    <name evidence="2" type="ORF">CJO09_02735</name>
    <name evidence="3" type="ORF">CJP73_08520</name>
</gene>
<dbReference type="OrthoDB" id="2077978at2"/>
<dbReference type="EMBL" id="NQOU01000001">
    <property type="protein sequence ID" value="RII84163.1"/>
    <property type="molecule type" value="Genomic_DNA"/>
</dbReference>
<dbReference type="RefSeq" id="WP_119440967.1">
    <property type="nucleotide sequence ID" value="NZ_CP170494.1"/>
</dbReference>
<sequence length="873" mass="100183">MTKKSGRKGYTTDLTLGWVTEELGHDWLQWQQYAVEWLKTQDKGVSKRLEGIRKLFLYLNAKAPYAADVVTMFKGHPSGHKVSSEELEAFLVSSGTTANNHQYVAFMVDLCDYILQHHLSVEDDNGVERPLFLNPLDKIKNNTSNTETVHSPLPYRYIQQARHILCPYPTDDPGNKTPWIGFDFRDWQWAIDYLQSGNQAWMEVPSEVIDSDDPDCVARTRIINRNNKSVEIHEIWSPAMAMFLFTKLHLPLRSYQVRFLDSGEGDTWRYERGHWVENIKHPLRYGTPKRPYQKGVFRRIYDSMTESYTTGLYVSTNKTADQNKEEIQRGYTIPWQHEELLYWLEKLRNWQEKYNPIDRLIGGTELQRKHVGAAKSRKQLAEMGEFAFLFRDRNSVLPISKNSVFNPWYRLLLKLEGDLFKSGLTMKNGDRLRFVKDYGEDYEGQESVKSATDYPLHSLRVSLITCYTMDTDLPLPVISKLLAGHTRLLMTIYYNKITPSVMAEKMKEADAALSERGEGSLRNFLADAEMRQIPLRAAFHNDQYNSVESVLANRNPIGWEERATGVCLVGGNTVRSDELSTVGGCWNGGPLMKDSEHVYSRIYGPVPHGPENCPRCRWHITDATYLPALNSKFNQVSYKAHQAAELAVEIEGQLEALKDDLYLAEEAGKPFLKHSELQALERRYEKQRVEADEYAKDYIAIFNLINKVVQIENERTEDDDRQKLVAVGSAEDLNVSMKFIETDSELLHLSLLCEDAEFYPDLHDDLRKTPAIAKRTNALSRMMARSGYKPVFLEMDENTQLIVGNALIRKMAKIADPDDRMEGYRIATNYIEAQEYLENDGLLKSGFEAVKQITPITLSSGALKRIPALEVSE</sequence>
<evidence type="ECO:0000313" key="4">
    <source>
        <dbReference type="Proteomes" id="UP000266206"/>
    </source>
</evidence>